<dbReference type="Gene3D" id="3.30.450.20">
    <property type="entry name" value="PAS domain"/>
    <property type="match status" value="1"/>
</dbReference>
<feature type="non-terminal residue" evidence="3">
    <location>
        <position position="1"/>
    </location>
</feature>
<organism evidence="3 4">
    <name type="scientific">Acanthamoeba castellanii (strain ATCC 30010 / Neff)</name>
    <dbReference type="NCBI Taxonomy" id="1257118"/>
    <lineage>
        <taxon>Eukaryota</taxon>
        <taxon>Amoebozoa</taxon>
        <taxon>Discosea</taxon>
        <taxon>Longamoebia</taxon>
        <taxon>Centramoebida</taxon>
        <taxon>Acanthamoebidae</taxon>
        <taxon>Acanthamoeba</taxon>
    </lineage>
</organism>
<gene>
    <name evidence="3" type="ORF">ACA1_392690</name>
</gene>
<dbReference type="InterPro" id="IPR000014">
    <property type="entry name" value="PAS"/>
</dbReference>
<keyword evidence="4" id="KW-1185">Reference proteome</keyword>
<evidence type="ECO:0000313" key="3">
    <source>
        <dbReference type="EMBL" id="ELR18644.1"/>
    </source>
</evidence>
<evidence type="ECO:0000259" key="2">
    <source>
        <dbReference type="PROSITE" id="PS50112"/>
    </source>
</evidence>
<evidence type="ECO:0000313" key="4">
    <source>
        <dbReference type="Proteomes" id="UP000011083"/>
    </source>
</evidence>
<feature type="compositionally biased region" description="Low complexity" evidence="1">
    <location>
        <begin position="123"/>
        <end position="144"/>
    </location>
</feature>
<dbReference type="EMBL" id="KB007948">
    <property type="protein sequence ID" value="ELR18644.1"/>
    <property type="molecule type" value="Genomic_DNA"/>
</dbReference>
<proteinExistence type="predicted"/>
<dbReference type="PROSITE" id="PS50112">
    <property type="entry name" value="PAS"/>
    <property type="match status" value="1"/>
</dbReference>
<dbReference type="AlphaFoldDB" id="L8GZJ0"/>
<accession>L8GZJ0</accession>
<sequence length="168" mass="18874">ELLALYTYTSPSYDEFVGCEPGELLGSRVTTFCHPEDNVTRETILFYVAQPPPRSRVGPIFHTSPAGISKDRRVLRFHSRHQYFFTTTGRVLSRGYDMPRYTGPRDSRILPSPWPFEEEESSPEPIGSSGWTADNNTTTNTTNTSDQRLDNELDELLSTLSAPSPAAQ</sequence>
<feature type="domain" description="PAS" evidence="2">
    <location>
        <begin position="1"/>
        <end position="37"/>
    </location>
</feature>
<dbReference type="GeneID" id="14919433"/>
<feature type="region of interest" description="Disordered" evidence="1">
    <location>
        <begin position="95"/>
        <end position="168"/>
    </location>
</feature>
<dbReference type="Proteomes" id="UP000011083">
    <property type="component" value="Unassembled WGS sequence"/>
</dbReference>
<evidence type="ECO:0000256" key="1">
    <source>
        <dbReference type="SAM" id="MobiDB-lite"/>
    </source>
</evidence>
<name>L8GZJ0_ACACF</name>
<feature type="compositionally biased region" description="Polar residues" evidence="1">
    <location>
        <begin position="158"/>
        <end position="168"/>
    </location>
</feature>
<dbReference type="KEGG" id="acan:ACA1_392690"/>
<dbReference type="VEuPathDB" id="AmoebaDB:ACA1_392690"/>
<dbReference type="OrthoDB" id="447251at2759"/>
<reference evidence="3 4" key="1">
    <citation type="journal article" date="2013" name="Genome Biol.">
        <title>Genome of Acanthamoeba castellanii highlights extensive lateral gene transfer and early evolution of tyrosine kinase signaling.</title>
        <authorList>
            <person name="Clarke M."/>
            <person name="Lohan A.J."/>
            <person name="Liu B."/>
            <person name="Lagkouvardos I."/>
            <person name="Roy S."/>
            <person name="Zafar N."/>
            <person name="Bertelli C."/>
            <person name="Schilde C."/>
            <person name="Kianianmomeni A."/>
            <person name="Burglin T.R."/>
            <person name="Frech C."/>
            <person name="Turcotte B."/>
            <person name="Kopec K.O."/>
            <person name="Synnott J.M."/>
            <person name="Choo C."/>
            <person name="Paponov I."/>
            <person name="Finkler A."/>
            <person name="Soon Heng Tan C."/>
            <person name="Hutchins A.P."/>
            <person name="Weinmeier T."/>
            <person name="Rattei T."/>
            <person name="Chu J.S."/>
            <person name="Gimenez G."/>
            <person name="Irimia M."/>
            <person name="Rigden D.J."/>
            <person name="Fitzpatrick D.A."/>
            <person name="Lorenzo-Morales J."/>
            <person name="Bateman A."/>
            <person name="Chiu C.H."/>
            <person name="Tang P."/>
            <person name="Hegemann P."/>
            <person name="Fromm H."/>
            <person name="Raoult D."/>
            <person name="Greub G."/>
            <person name="Miranda-Saavedra D."/>
            <person name="Chen N."/>
            <person name="Nash P."/>
            <person name="Ginger M.L."/>
            <person name="Horn M."/>
            <person name="Schaap P."/>
            <person name="Caler L."/>
            <person name="Loftus B."/>
        </authorList>
    </citation>
    <scope>NUCLEOTIDE SEQUENCE [LARGE SCALE GENOMIC DNA]</scope>
    <source>
        <strain evidence="3 4">Neff</strain>
    </source>
</reference>
<protein>
    <recommendedName>
        <fullName evidence="2">PAS domain-containing protein</fullName>
    </recommendedName>
</protein>
<dbReference type="RefSeq" id="XP_004340687.1">
    <property type="nucleotide sequence ID" value="XM_004340639.1"/>
</dbReference>